<dbReference type="STRING" id="994479.GCA_000194155_02149"/>
<dbReference type="InterPro" id="IPR006311">
    <property type="entry name" value="TAT_signal"/>
</dbReference>
<gene>
    <name evidence="4" type="ORF">A8926_1925</name>
</gene>
<sequence>MWLSRRDLLRTAGLALGVAGATSVLGACGASTPGAAPVEDTGARTPRQGGKLRAVFTGGGAAESLDPFTGQAPIDIVRNDVIFDSLFTLENGKPVPRLALSAEPAADAKSFTLKIRDGVKWHDGSPLTAQDVAHTFRYLGAPERAFPSELAMYVNLAGIEVVDDATVRVPTVQALGDPALLLAAFLVKVIKNGTQSFAPQTALGTGPYRVKAFEAGREATLTRFDGYWDKAGVVDELVLLSLTDPQAKTNAVLTGQADYAADIPFTTAKIGAASAELEVRTAGERSRVGFGFVLNTTIAPFNDPRVRRAVRLALDRKALVDSVFLGYGTVGNDLFGYGATDFSAREPLARNLDEARKLVKEANAGGVPIVIRSAEYEIGFNASTQLAAEQLKEAGLDVRPDIVGVADFYDPAAITAANAMTFSIGALPLPVLYARLASNPAFALADNDLKAAMATGLGSLDAAARAKAWTQVQGVMTDRGNTVVWGLADTLSLARKAVAGVEVRGLAKYPYLGHAGLA</sequence>
<dbReference type="GO" id="GO:0005886">
    <property type="term" value="C:plasma membrane"/>
    <property type="evidence" value="ECO:0007669"/>
    <property type="project" value="UniProtKB-SubCell"/>
</dbReference>
<dbReference type="EMBL" id="PJNB01000001">
    <property type="protein sequence ID" value="PKW14318.1"/>
    <property type="molecule type" value="Genomic_DNA"/>
</dbReference>
<name>A0A2N3XUF3_SACSN</name>
<accession>A0A2N3XUF3</accession>
<evidence type="ECO:0000313" key="4">
    <source>
        <dbReference type="EMBL" id="PKW14318.1"/>
    </source>
</evidence>
<dbReference type="PROSITE" id="PS51318">
    <property type="entry name" value="TAT"/>
    <property type="match status" value="1"/>
</dbReference>
<evidence type="ECO:0000259" key="3">
    <source>
        <dbReference type="Pfam" id="PF00496"/>
    </source>
</evidence>
<dbReference type="GO" id="GO:1904680">
    <property type="term" value="F:peptide transmembrane transporter activity"/>
    <property type="evidence" value="ECO:0007669"/>
    <property type="project" value="TreeGrafter"/>
</dbReference>
<keyword evidence="2" id="KW-0732">Signal</keyword>
<dbReference type="PROSITE" id="PS51257">
    <property type="entry name" value="PROKAR_LIPOPROTEIN"/>
    <property type="match status" value="1"/>
</dbReference>
<dbReference type="PANTHER" id="PTHR30290">
    <property type="entry name" value="PERIPLASMIC BINDING COMPONENT OF ABC TRANSPORTER"/>
    <property type="match status" value="1"/>
</dbReference>
<dbReference type="Gene3D" id="3.10.105.10">
    <property type="entry name" value="Dipeptide-binding Protein, Domain 3"/>
    <property type="match status" value="1"/>
</dbReference>
<protein>
    <submittedName>
        <fullName evidence="4">Peptide/nickel transport system substrate-binding protein</fullName>
    </submittedName>
</protein>
<evidence type="ECO:0000256" key="2">
    <source>
        <dbReference type="SAM" id="SignalP"/>
    </source>
</evidence>
<dbReference type="InterPro" id="IPR039424">
    <property type="entry name" value="SBP_5"/>
</dbReference>
<dbReference type="InterPro" id="IPR000914">
    <property type="entry name" value="SBP_5_dom"/>
</dbReference>
<dbReference type="PANTHER" id="PTHR30290:SF65">
    <property type="entry name" value="MONOACYL PHOSPHATIDYLINOSITOL TETRAMANNOSIDE-BINDING PROTEIN LPQW-RELATED"/>
    <property type="match status" value="1"/>
</dbReference>
<dbReference type="InterPro" id="IPR023765">
    <property type="entry name" value="SBP_5_CS"/>
</dbReference>
<keyword evidence="5" id="KW-1185">Reference proteome</keyword>
<dbReference type="Proteomes" id="UP000233786">
    <property type="component" value="Unassembled WGS sequence"/>
</dbReference>
<proteinExistence type="predicted"/>
<dbReference type="OrthoDB" id="9046151at2"/>
<evidence type="ECO:0000256" key="1">
    <source>
        <dbReference type="ARBA" id="ARBA00004193"/>
    </source>
</evidence>
<dbReference type="AlphaFoldDB" id="A0A2N3XUF3"/>
<comment type="caution">
    <text evidence="4">The sequence shown here is derived from an EMBL/GenBank/DDBJ whole genome shotgun (WGS) entry which is preliminary data.</text>
</comment>
<feature type="domain" description="Solute-binding protein family 5" evidence="3">
    <location>
        <begin position="93"/>
        <end position="403"/>
    </location>
</feature>
<feature type="chain" id="PRO_5038763830" evidence="2">
    <location>
        <begin position="27"/>
        <end position="518"/>
    </location>
</feature>
<dbReference type="RefSeq" id="WP_010694390.1">
    <property type="nucleotide sequence ID" value="NZ_CP061007.1"/>
</dbReference>
<dbReference type="Pfam" id="PF00496">
    <property type="entry name" value="SBP_bac_5"/>
    <property type="match status" value="1"/>
</dbReference>
<evidence type="ECO:0000313" key="5">
    <source>
        <dbReference type="Proteomes" id="UP000233786"/>
    </source>
</evidence>
<dbReference type="SUPFAM" id="SSF53850">
    <property type="entry name" value="Periplasmic binding protein-like II"/>
    <property type="match status" value="1"/>
</dbReference>
<dbReference type="Gene3D" id="3.40.190.10">
    <property type="entry name" value="Periplasmic binding protein-like II"/>
    <property type="match status" value="1"/>
</dbReference>
<comment type="subcellular location">
    <subcellularLocation>
        <location evidence="1">Cell membrane</location>
        <topology evidence="1">Lipid-anchor</topology>
    </subcellularLocation>
</comment>
<feature type="signal peptide" evidence="2">
    <location>
        <begin position="1"/>
        <end position="26"/>
    </location>
</feature>
<dbReference type="GO" id="GO:0015833">
    <property type="term" value="P:peptide transport"/>
    <property type="evidence" value="ECO:0007669"/>
    <property type="project" value="TreeGrafter"/>
</dbReference>
<organism evidence="4 5">
    <name type="scientific">Saccharopolyspora spinosa</name>
    <dbReference type="NCBI Taxonomy" id="60894"/>
    <lineage>
        <taxon>Bacteria</taxon>
        <taxon>Bacillati</taxon>
        <taxon>Actinomycetota</taxon>
        <taxon>Actinomycetes</taxon>
        <taxon>Pseudonocardiales</taxon>
        <taxon>Pseudonocardiaceae</taxon>
        <taxon>Saccharopolyspora</taxon>
    </lineage>
</organism>
<dbReference type="PROSITE" id="PS01040">
    <property type="entry name" value="SBP_BACTERIAL_5"/>
    <property type="match status" value="1"/>
</dbReference>
<reference evidence="4" key="1">
    <citation type="submission" date="2017-12" db="EMBL/GenBank/DDBJ databases">
        <title>Sequencing the genomes of 1000 Actinobacteria strains.</title>
        <authorList>
            <person name="Klenk H.-P."/>
        </authorList>
    </citation>
    <scope>NUCLEOTIDE SEQUENCE [LARGE SCALE GENOMIC DNA]</scope>
    <source>
        <strain evidence="4">DSM 44228</strain>
    </source>
</reference>